<comment type="caution">
    <text evidence="2">The sequence shown here is derived from an EMBL/GenBank/DDBJ whole genome shotgun (WGS) entry which is preliminary data.</text>
</comment>
<sequence length="92" mass="10513">MINAFIYSIVQLLHTVINVYIWIVIIAALLSFVRPDPSNPIVQFIYRITEPVYRVIRQKMPFLIVGGIDLSPIVIILGLQFIDTLMMRALLG</sequence>
<feature type="transmembrane region" description="Helical" evidence="1">
    <location>
        <begin position="12"/>
        <end position="33"/>
    </location>
</feature>
<keyword evidence="1" id="KW-0812">Transmembrane</keyword>
<evidence type="ECO:0000313" key="3">
    <source>
        <dbReference type="Proteomes" id="UP000075359"/>
    </source>
</evidence>
<dbReference type="InterPro" id="IPR003425">
    <property type="entry name" value="CCB3/YggT"/>
</dbReference>
<keyword evidence="1" id="KW-0472">Membrane</keyword>
<evidence type="ECO:0000313" key="2">
    <source>
        <dbReference type="EMBL" id="KYJ87012.1"/>
    </source>
</evidence>
<gene>
    <name evidence="2" type="ORF">AS592_00450</name>
</gene>
<protein>
    <recommendedName>
        <fullName evidence="4">YggT family protein</fullName>
    </recommendedName>
</protein>
<name>A0A151CHJ8_9BACT</name>
<organism evidence="2 3">
    <name type="scientific">Sulfurovum riftiae</name>
    <dbReference type="NCBI Taxonomy" id="1630136"/>
    <lineage>
        <taxon>Bacteria</taxon>
        <taxon>Pseudomonadati</taxon>
        <taxon>Campylobacterota</taxon>
        <taxon>Epsilonproteobacteria</taxon>
        <taxon>Campylobacterales</taxon>
        <taxon>Sulfurovaceae</taxon>
        <taxon>Sulfurovum</taxon>
    </lineage>
</organism>
<reference evidence="2 3" key="1">
    <citation type="submission" date="2015-11" db="EMBL/GenBank/DDBJ databases">
        <title>Draft genome of Sulfurovum riftiae 1812E, a member of the Epsilonproteobacteria isolated from the tube of the deep-sea hydrothermal vent tubewom Riftia pachyptila.</title>
        <authorList>
            <person name="Vetriani C."/>
            <person name="Giovannelli D."/>
        </authorList>
    </citation>
    <scope>NUCLEOTIDE SEQUENCE [LARGE SCALE GENOMIC DNA]</scope>
    <source>
        <strain evidence="2 3">1812E</strain>
    </source>
</reference>
<accession>A0A151CHJ8</accession>
<keyword evidence="1" id="KW-1133">Transmembrane helix</keyword>
<dbReference type="Pfam" id="PF02325">
    <property type="entry name" value="CCB3_YggT"/>
    <property type="match status" value="1"/>
</dbReference>
<dbReference type="STRING" id="1630136.AS592_00450"/>
<feature type="transmembrane region" description="Helical" evidence="1">
    <location>
        <begin position="62"/>
        <end position="82"/>
    </location>
</feature>
<dbReference type="OrthoDB" id="47652at2"/>
<dbReference type="AlphaFoldDB" id="A0A151CHJ8"/>
<evidence type="ECO:0000256" key="1">
    <source>
        <dbReference type="SAM" id="Phobius"/>
    </source>
</evidence>
<keyword evidence="3" id="KW-1185">Reference proteome</keyword>
<proteinExistence type="predicted"/>
<dbReference type="EMBL" id="LNKT01000008">
    <property type="protein sequence ID" value="KYJ87012.1"/>
    <property type="molecule type" value="Genomic_DNA"/>
</dbReference>
<evidence type="ECO:0008006" key="4">
    <source>
        <dbReference type="Google" id="ProtNLM"/>
    </source>
</evidence>
<dbReference type="GO" id="GO:0016020">
    <property type="term" value="C:membrane"/>
    <property type="evidence" value="ECO:0007669"/>
    <property type="project" value="InterPro"/>
</dbReference>
<dbReference type="Proteomes" id="UP000075359">
    <property type="component" value="Unassembled WGS sequence"/>
</dbReference>